<keyword evidence="5" id="KW-1185">Reference proteome</keyword>
<feature type="domain" description="DDE Tnp4" evidence="3">
    <location>
        <begin position="3"/>
        <end position="55"/>
    </location>
</feature>
<organism evidence="4 5">
    <name type="scientific">Sphagnum jensenii</name>
    <dbReference type="NCBI Taxonomy" id="128206"/>
    <lineage>
        <taxon>Eukaryota</taxon>
        <taxon>Viridiplantae</taxon>
        <taxon>Streptophyta</taxon>
        <taxon>Embryophyta</taxon>
        <taxon>Bryophyta</taxon>
        <taxon>Sphagnophytina</taxon>
        <taxon>Sphagnopsida</taxon>
        <taxon>Sphagnales</taxon>
        <taxon>Sphagnaceae</taxon>
        <taxon>Sphagnum</taxon>
    </lineage>
</organism>
<dbReference type="Pfam" id="PF13359">
    <property type="entry name" value="DDE_Tnp_4"/>
    <property type="match status" value="1"/>
</dbReference>
<name>A0ABP0V8M4_9BRYO</name>
<gene>
    <name evidence="4" type="ORF">CSSPJE1EN1_LOCUS26154</name>
</gene>
<reference evidence="4" key="1">
    <citation type="submission" date="2024-02" db="EMBL/GenBank/DDBJ databases">
        <authorList>
            <consortium name="ELIXIR-Norway"/>
            <consortium name="Elixir Norway"/>
        </authorList>
    </citation>
    <scope>NUCLEOTIDE SEQUENCE</scope>
</reference>
<proteinExistence type="predicted"/>
<evidence type="ECO:0000313" key="5">
    <source>
        <dbReference type="Proteomes" id="UP001497444"/>
    </source>
</evidence>
<evidence type="ECO:0000313" key="4">
    <source>
        <dbReference type="EMBL" id="CAK9250776.1"/>
    </source>
</evidence>
<feature type="non-terminal residue" evidence="4">
    <location>
        <position position="63"/>
    </location>
</feature>
<keyword evidence="2" id="KW-0479">Metal-binding</keyword>
<protein>
    <recommendedName>
        <fullName evidence="3">DDE Tnp4 domain-containing protein</fullName>
    </recommendedName>
</protein>
<dbReference type="Proteomes" id="UP001497444">
    <property type="component" value="Unassembled WGS sequence"/>
</dbReference>
<dbReference type="EMBL" id="CAXAQS010000242">
    <property type="protein sequence ID" value="CAK9250776.1"/>
    <property type="molecule type" value="Genomic_DNA"/>
</dbReference>
<dbReference type="InterPro" id="IPR027806">
    <property type="entry name" value="HARBI1_dom"/>
</dbReference>
<evidence type="ECO:0000259" key="3">
    <source>
        <dbReference type="Pfam" id="PF13359"/>
    </source>
</evidence>
<evidence type="ECO:0000256" key="1">
    <source>
        <dbReference type="ARBA" id="ARBA00001968"/>
    </source>
</evidence>
<evidence type="ECO:0000256" key="2">
    <source>
        <dbReference type="ARBA" id="ARBA00022723"/>
    </source>
</evidence>
<comment type="cofactor">
    <cofactor evidence="1">
        <name>a divalent metal cation</name>
        <dbReference type="ChEBI" id="CHEBI:60240"/>
    </cofactor>
</comment>
<accession>A0ABP0V8M4</accession>
<comment type="caution">
    <text evidence="4">The sequence shown here is derived from an EMBL/GenBank/DDBJ whole genome shotgun (WGS) entry which is preliminary data.</text>
</comment>
<sequence>MARKNAYNYSHIRSRNVIERAFGVLKRRFACLSGVVRQDLANGLTTITACFILHNFLRQRCDV</sequence>